<name>A0A6G9XTH0_NOCBR</name>
<feature type="domain" description="Tryptophan synthase beta chain-like PALP" evidence="3">
    <location>
        <begin position="22"/>
        <end position="272"/>
    </location>
</feature>
<dbReference type="PROSITE" id="PS00901">
    <property type="entry name" value="CYS_SYNTHASE"/>
    <property type="match status" value="1"/>
</dbReference>
<dbReference type="InterPro" id="IPR036052">
    <property type="entry name" value="TrpB-like_PALP_sf"/>
</dbReference>
<dbReference type="InterPro" id="IPR001216">
    <property type="entry name" value="P-phosphate_BS"/>
</dbReference>
<dbReference type="RefSeq" id="WP_167463369.1">
    <property type="nucleotide sequence ID" value="NZ_CP046171.1"/>
</dbReference>
<comment type="cofactor">
    <cofactor evidence="1">
        <name>pyridoxal 5'-phosphate</name>
        <dbReference type="ChEBI" id="CHEBI:597326"/>
    </cofactor>
</comment>
<evidence type="ECO:0000259" key="3">
    <source>
        <dbReference type="Pfam" id="PF00291"/>
    </source>
</evidence>
<dbReference type="Pfam" id="PF00291">
    <property type="entry name" value="PALP"/>
    <property type="match status" value="1"/>
</dbReference>
<dbReference type="AlphaFoldDB" id="A0A6G9XTH0"/>
<dbReference type="Gene3D" id="3.40.50.1100">
    <property type="match status" value="2"/>
</dbReference>
<evidence type="ECO:0000313" key="4">
    <source>
        <dbReference type="EMBL" id="QIS04251.1"/>
    </source>
</evidence>
<dbReference type="GO" id="GO:0016765">
    <property type="term" value="F:transferase activity, transferring alkyl or aryl (other than methyl) groups"/>
    <property type="evidence" value="ECO:0007669"/>
    <property type="project" value="UniProtKB-ARBA"/>
</dbReference>
<dbReference type="PANTHER" id="PTHR10314">
    <property type="entry name" value="CYSTATHIONINE BETA-SYNTHASE"/>
    <property type="match status" value="1"/>
</dbReference>
<dbReference type="InterPro" id="IPR050214">
    <property type="entry name" value="Cys_Synth/Cystath_Beta-Synth"/>
</dbReference>
<sequence length="328" mass="34774">MNVVSRPYDDINSGLYIDVGSILGHALVLKCEGLNFGGSIKMRAAASMMRAAVADAAFGADSILIESSSGNMGVALSATAASMGVRFVCVTDSRCNETAIAAMRAFGAHVVVLDEPDPVGGLLLARLNWIRDRLAGDSRYVWLDQYSNDANWQAHYRGTAPEIHARFPDLDVLFVGVGTGGTAMGCARYFADIGSDLRIVAVDPIGSVSFGHPSERRLIPGLGAGVVPPLLDTTLVHDVVRVSEIDTIRMCRTLAGAGFLFGGSTGTVVHGARSWLAEHDPARRCTALAISPDFGDRYLSTIYNDAWVDENYGPAALCPLTVHSPSVC</sequence>
<dbReference type="CDD" id="cd01561">
    <property type="entry name" value="CBS_like"/>
    <property type="match status" value="1"/>
</dbReference>
<dbReference type="SUPFAM" id="SSF53686">
    <property type="entry name" value="Tryptophan synthase beta subunit-like PLP-dependent enzymes"/>
    <property type="match status" value="1"/>
</dbReference>
<evidence type="ECO:0000313" key="5">
    <source>
        <dbReference type="Proteomes" id="UP000501705"/>
    </source>
</evidence>
<gene>
    <name evidence="4" type="ORF">F5X71_19645</name>
</gene>
<dbReference type="GO" id="GO:0006535">
    <property type="term" value="P:cysteine biosynthetic process from serine"/>
    <property type="evidence" value="ECO:0007669"/>
    <property type="project" value="InterPro"/>
</dbReference>
<reference evidence="4 5" key="1">
    <citation type="journal article" date="2019" name="ACS Chem. Biol.">
        <title>Identification and Mobilization of a Cryptic Antibiotic Biosynthesis Gene Locus from a Human-Pathogenic Nocardia Isolate.</title>
        <authorList>
            <person name="Herisse M."/>
            <person name="Ishida K."/>
            <person name="Porter J.L."/>
            <person name="Howden B."/>
            <person name="Hertweck C."/>
            <person name="Stinear T.P."/>
            <person name="Pidot S.J."/>
        </authorList>
    </citation>
    <scope>NUCLEOTIDE SEQUENCE [LARGE SCALE GENOMIC DNA]</scope>
    <source>
        <strain evidence="4 5">AUSMDU00024985</strain>
    </source>
</reference>
<dbReference type="EMBL" id="CP046171">
    <property type="protein sequence ID" value="QIS04251.1"/>
    <property type="molecule type" value="Genomic_DNA"/>
</dbReference>
<dbReference type="InterPro" id="IPR001926">
    <property type="entry name" value="TrpB-like_PALP"/>
</dbReference>
<evidence type="ECO:0000256" key="1">
    <source>
        <dbReference type="ARBA" id="ARBA00001933"/>
    </source>
</evidence>
<evidence type="ECO:0000256" key="2">
    <source>
        <dbReference type="ARBA" id="ARBA00022898"/>
    </source>
</evidence>
<proteinExistence type="predicted"/>
<dbReference type="Proteomes" id="UP000501705">
    <property type="component" value="Chromosome"/>
</dbReference>
<protein>
    <submittedName>
        <fullName evidence="4">Pyridoxal-phosphate dependent enzyme</fullName>
    </submittedName>
</protein>
<organism evidence="4 5">
    <name type="scientific">Nocardia brasiliensis</name>
    <dbReference type="NCBI Taxonomy" id="37326"/>
    <lineage>
        <taxon>Bacteria</taxon>
        <taxon>Bacillati</taxon>
        <taxon>Actinomycetota</taxon>
        <taxon>Actinomycetes</taxon>
        <taxon>Mycobacteriales</taxon>
        <taxon>Nocardiaceae</taxon>
        <taxon>Nocardia</taxon>
    </lineage>
</organism>
<accession>A0A6G9XTH0</accession>
<keyword evidence="2" id="KW-0663">Pyridoxal phosphate</keyword>